<sequence>MAAAKRVLFVCYGGGHVAMVLPVAQAMCEAGAEVLVLALTTAYARAQAAGLPVIGFRDLVDPVADAEALAWGRELAGQMAASDVVAPEETIAYLGLSFADLAERCGGEAAARAEYARQGRHAFLPRGPMRRLMDRWRPDVVVATNSPRAERAAIEVAGECGIPSVCMVDLFATQESAWIGRPGYASRVCVLSPFVRERLVACGRVGGEIVVTGNPAFDRLGDASLTERAAAWRAEKGLAGRKLVVWASQDEPAIHPFSGRQGYPEVPRQIDRALLDALGRHPDWFVVIRHHPSEQVALTPLPERAAYSSRQDDLAVLLKAADVVVVMSSTVGLEAALLAKPVIAVELSASTPDVPYVPMGIARGIGRVEDLEAAVMAALSVPSAAAPGGGLPAPGHATPNVAAVIESLFNECRG</sequence>
<dbReference type="AlphaFoldDB" id="A0A4Q7ZBG0"/>
<reference evidence="1 2" key="1">
    <citation type="submission" date="2019-02" db="EMBL/GenBank/DDBJ databases">
        <title>Genomic Encyclopedia of Type Strains, Phase IV (KMG-IV): sequencing the most valuable type-strain genomes for metagenomic binning, comparative biology and taxonomic classification.</title>
        <authorList>
            <person name="Goeker M."/>
        </authorList>
    </citation>
    <scope>NUCLEOTIDE SEQUENCE [LARGE SCALE GENOMIC DNA]</scope>
    <source>
        <strain evidence="1 2">DSM 105135</strain>
    </source>
</reference>
<evidence type="ECO:0000313" key="1">
    <source>
        <dbReference type="EMBL" id="RZU47275.1"/>
    </source>
</evidence>
<dbReference type="Proteomes" id="UP000292423">
    <property type="component" value="Unassembled WGS sequence"/>
</dbReference>
<dbReference type="InterPro" id="IPR043148">
    <property type="entry name" value="TagF_C"/>
</dbReference>
<evidence type="ECO:0000313" key="2">
    <source>
        <dbReference type="Proteomes" id="UP000292423"/>
    </source>
</evidence>
<accession>A0A4Q7ZBG0</accession>
<dbReference type="EMBL" id="SHKX01000010">
    <property type="protein sequence ID" value="RZU47275.1"/>
    <property type="molecule type" value="Genomic_DNA"/>
</dbReference>
<dbReference type="Gene3D" id="3.40.50.12580">
    <property type="match status" value="1"/>
</dbReference>
<comment type="caution">
    <text evidence="1">The sequence shown here is derived from an EMBL/GenBank/DDBJ whole genome shotgun (WGS) entry which is preliminary data.</text>
</comment>
<dbReference type="SUPFAM" id="SSF53756">
    <property type="entry name" value="UDP-Glycosyltransferase/glycogen phosphorylase"/>
    <property type="match status" value="1"/>
</dbReference>
<name>A0A4Q7ZBG0_9GAMM</name>
<proteinExistence type="predicted"/>
<keyword evidence="2" id="KW-1185">Reference proteome</keyword>
<gene>
    <name evidence="1" type="ORF">EV700_0229</name>
</gene>
<dbReference type="OrthoDB" id="9789073at2"/>
<organism evidence="1 2">
    <name type="scientific">Fluviicoccus keumensis</name>
    <dbReference type="NCBI Taxonomy" id="1435465"/>
    <lineage>
        <taxon>Bacteria</taxon>
        <taxon>Pseudomonadati</taxon>
        <taxon>Pseudomonadota</taxon>
        <taxon>Gammaproteobacteria</taxon>
        <taxon>Moraxellales</taxon>
        <taxon>Moraxellaceae</taxon>
        <taxon>Fluviicoccus</taxon>
    </lineage>
</organism>
<dbReference type="RefSeq" id="WP_130410529.1">
    <property type="nucleotide sequence ID" value="NZ_SHKX01000010.1"/>
</dbReference>
<protein>
    <submittedName>
        <fullName evidence="1">Uncharacterized protein</fullName>
    </submittedName>
</protein>
<dbReference type="Gene3D" id="3.40.50.2000">
    <property type="entry name" value="Glycogen Phosphorylase B"/>
    <property type="match status" value="1"/>
</dbReference>